<organism evidence="7 8">
    <name type="scientific">Clostridium tarantellae</name>
    <dbReference type="NCBI Taxonomy" id="39493"/>
    <lineage>
        <taxon>Bacteria</taxon>
        <taxon>Bacillati</taxon>
        <taxon>Bacillota</taxon>
        <taxon>Clostridia</taxon>
        <taxon>Eubacteriales</taxon>
        <taxon>Clostridiaceae</taxon>
        <taxon>Clostridium</taxon>
    </lineage>
</organism>
<dbReference type="Proteomes" id="UP000430345">
    <property type="component" value="Unassembled WGS sequence"/>
</dbReference>
<reference evidence="7 8" key="1">
    <citation type="submission" date="2019-10" db="EMBL/GenBank/DDBJ databases">
        <title>The Genome Sequence of Clostridium tarantellae Isolated from Fish Brain.</title>
        <authorList>
            <person name="Bano L."/>
            <person name="Kiel M."/>
            <person name="Sales G."/>
            <person name="Doxey A.C."/>
            <person name="Mansfield M.J."/>
            <person name="Schiavone M."/>
            <person name="Rossetto O."/>
            <person name="Pirazzini M."/>
            <person name="Dobrindt U."/>
            <person name="Montecucco C."/>
        </authorList>
    </citation>
    <scope>NUCLEOTIDE SEQUENCE [LARGE SCALE GENOMIC DNA]</scope>
    <source>
        <strain evidence="7 8">DSM 3997</strain>
    </source>
</reference>
<dbReference type="Gene3D" id="3.10.105.10">
    <property type="entry name" value="Dipeptide-binding Protein, Domain 3"/>
    <property type="match status" value="1"/>
</dbReference>
<dbReference type="GO" id="GO:0015833">
    <property type="term" value="P:peptide transport"/>
    <property type="evidence" value="ECO:0007669"/>
    <property type="project" value="TreeGrafter"/>
</dbReference>
<comment type="subcellular location">
    <subcellularLocation>
        <location evidence="1">Cell membrane</location>
        <topology evidence="1">Lipid-anchor</topology>
    </subcellularLocation>
</comment>
<dbReference type="RefSeq" id="WP_152891339.1">
    <property type="nucleotide sequence ID" value="NZ_WHJC01000278.1"/>
</dbReference>
<evidence type="ECO:0000256" key="3">
    <source>
        <dbReference type="ARBA" id="ARBA00022448"/>
    </source>
</evidence>
<evidence type="ECO:0000256" key="1">
    <source>
        <dbReference type="ARBA" id="ARBA00004193"/>
    </source>
</evidence>
<dbReference type="PANTHER" id="PTHR30290:SF79">
    <property type="entry name" value="DIPEPTIDE-BINDING PROTEIN DPPE"/>
    <property type="match status" value="1"/>
</dbReference>
<feature type="signal peptide" evidence="5">
    <location>
        <begin position="1"/>
        <end position="24"/>
    </location>
</feature>
<comment type="caution">
    <text evidence="7">The sequence shown here is derived from an EMBL/GenBank/DDBJ whole genome shotgun (WGS) entry which is preliminary data.</text>
</comment>
<dbReference type="AlphaFoldDB" id="A0A6I1MR76"/>
<evidence type="ECO:0000256" key="4">
    <source>
        <dbReference type="ARBA" id="ARBA00022729"/>
    </source>
</evidence>
<dbReference type="PROSITE" id="PS01040">
    <property type="entry name" value="SBP_BACTERIAL_5"/>
    <property type="match status" value="1"/>
</dbReference>
<evidence type="ECO:0000313" key="8">
    <source>
        <dbReference type="Proteomes" id="UP000430345"/>
    </source>
</evidence>
<feature type="chain" id="PRO_5039048067" evidence="5">
    <location>
        <begin position="25"/>
        <end position="544"/>
    </location>
</feature>
<dbReference type="GO" id="GO:0043190">
    <property type="term" value="C:ATP-binding cassette (ABC) transporter complex"/>
    <property type="evidence" value="ECO:0007669"/>
    <property type="project" value="InterPro"/>
</dbReference>
<dbReference type="SUPFAM" id="SSF53850">
    <property type="entry name" value="Periplasmic binding protein-like II"/>
    <property type="match status" value="1"/>
</dbReference>
<evidence type="ECO:0000313" key="7">
    <source>
        <dbReference type="EMBL" id="MPQ44677.1"/>
    </source>
</evidence>
<dbReference type="InterPro" id="IPR000914">
    <property type="entry name" value="SBP_5_dom"/>
</dbReference>
<comment type="similarity">
    <text evidence="2">Belongs to the bacterial solute-binding protein 5 family.</text>
</comment>
<dbReference type="PANTHER" id="PTHR30290">
    <property type="entry name" value="PERIPLASMIC BINDING COMPONENT OF ABC TRANSPORTER"/>
    <property type="match status" value="1"/>
</dbReference>
<dbReference type="PIRSF" id="PIRSF002741">
    <property type="entry name" value="MppA"/>
    <property type="match status" value="1"/>
</dbReference>
<dbReference type="InterPro" id="IPR030678">
    <property type="entry name" value="Peptide/Ni-bd"/>
</dbReference>
<name>A0A6I1MR76_9CLOT</name>
<dbReference type="PROSITE" id="PS51257">
    <property type="entry name" value="PROKAR_LIPOPROTEIN"/>
    <property type="match status" value="1"/>
</dbReference>
<keyword evidence="4 5" id="KW-0732">Signal</keyword>
<dbReference type="CDD" id="cd08504">
    <property type="entry name" value="PBP2_OppA"/>
    <property type="match status" value="1"/>
</dbReference>
<dbReference type="GO" id="GO:1904680">
    <property type="term" value="F:peptide transmembrane transporter activity"/>
    <property type="evidence" value="ECO:0007669"/>
    <property type="project" value="TreeGrafter"/>
</dbReference>
<keyword evidence="3" id="KW-0813">Transport</keyword>
<evidence type="ECO:0000256" key="2">
    <source>
        <dbReference type="ARBA" id="ARBA00005695"/>
    </source>
</evidence>
<feature type="domain" description="Solute-binding protein family 5" evidence="6">
    <location>
        <begin position="84"/>
        <end position="466"/>
    </location>
</feature>
<keyword evidence="8" id="KW-1185">Reference proteome</keyword>
<dbReference type="InterPro" id="IPR039424">
    <property type="entry name" value="SBP_5"/>
</dbReference>
<dbReference type="InterPro" id="IPR023765">
    <property type="entry name" value="SBP_5_CS"/>
</dbReference>
<dbReference type="Gene3D" id="3.40.190.10">
    <property type="entry name" value="Periplasmic binding protein-like II"/>
    <property type="match status" value="1"/>
</dbReference>
<dbReference type="Gene3D" id="3.90.76.10">
    <property type="entry name" value="Dipeptide-binding Protein, Domain 1"/>
    <property type="match status" value="1"/>
</dbReference>
<sequence>MKLVRLKKLLAVTLVAALSGSVLVGCGGESGSSSEGGVTEQKLVFNLGEDPKTIDPALNTSSGASTVIGNAFEGLCSLDSEDKAKPGVAEKWEISDDKLTYTFHLRDNAKWSDGQPVTAKDFEYAWKRALDPKTGAEYAYQLYYIEGAEEYNKGKGDADKVAIKALDDKTLEVKLVNPTPYFLELTAFTTYLPVREDIVAGNDGWATDAKTYVSNGPFKLVEWRMKDAFVFEKNENYWDTDEVNLEELEMRMISEDTSAFASFQSEEIDMLNSLPTAEIQNAVNNGIAKIFPQIGTYFYIVNVSGKGQGNDALKNPKVTQALNMAINREAIVENVTKGGQTPAASFVPTSIEDENGKQFTKEYFKSEGDIEGAKKLLEEAGYPNGEGLPTLTLMYNTEGAHGDVAQAVQAMWKEIGVNVELQNQEWKVFLDTRNNLNYQIARHGWVGDYVDPMTFLDMWTTGNGNNDSGYSSAEYDKSIEDAKKEVDTNKRKELLNKAEDILMSDMPIIPLYYYTQPKGIQPYVKGVEVSQLGKISFKNASIEK</sequence>
<proteinExistence type="inferred from homology"/>
<evidence type="ECO:0000259" key="6">
    <source>
        <dbReference type="Pfam" id="PF00496"/>
    </source>
</evidence>
<dbReference type="FunFam" id="3.90.76.10:FF:000001">
    <property type="entry name" value="Oligopeptide ABC transporter substrate-binding protein"/>
    <property type="match status" value="1"/>
</dbReference>
<dbReference type="Pfam" id="PF00496">
    <property type="entry name" value="SBP_bac_5"/>
    <property type="match status" value="1"/>
</dbReference>
<dbReference type="EMBL" id="WHJC01000278">
    <property type="protein sequence ID" value="MPQ44677.1"/>
    <property type="molecule type" value="Genomic_DNA"/>
</dbReference>
<dbReference type="FunFam" id="3.10.105.10:FF:000001">
    <property type="entry name" value="Oligopeptide ABC transporter, oligopeptide-binding protein"/>
    <property type="match status" value="1"/>
</dbReference>
<evidence type="ECO:0000256" key="5">
    <source>
        <dbReference type="SAM" id="SignalP"/>
    </source>
</evidence>
<protein>
    <submittedName>
        <fullName evidence="7">Peptide ABC transporter substrate-binding protein</fullName>
    </submittedName>
</protein>
<accession>A0A6I1MR76</accession>
<gene>
    <name evidence="7" type="ORF">GBZ86_13120</name>
</gene>
<dbReference type="OrthoDB" id="9801912at2"/>
<dbReference type="GO" id="GO:0030288">
    <property type="term" value="C:outer membrane-bounded periplasmic space"/>
    <property type="evidence" value="ECO:0007669"/>
    <property type="project" value="UniProtKB-ARBA"/>
</dbReference>